<dbReference type="Gene3D" id="3.40.50.300">
    <property type="entry name" value="P-loop containing nucleotide triphosphate hydrolases"/>
    <property type="match status" value="1"/>
</dbReference>
<gene>
    <name evidence="1" type="ORF">IDH41_20255</name>
</gene>
<evidence type="ECO:0000313" key="1">
    <source>
        <dbReference type="EMBL" id="MBD2870921.1"/>
    </source>
</evidence>
<proteinExistence type="predicted"/>
<dbReference type="InterPro" id="IPR027417">
    <property type="entry name" value="P-loop_NTPase"/>
</dbReference>
<organism evidence="1 2">
    <name type="scientific">Paenibacillus arenilitoris</name>
    <dbReference type="NCBI Taxonomy" id="2772299"/>
    <lineage>
        <taxon>Bacteria</taxon>
        <taxon>Bacillati</taxon>
        <taxon>Bacillota</taxon>
        <taxon>Bacilli</taxon>
        <taxon>Bacillales</taxon>
        <taxon>Paenibacillaceae</taxon>
        <taxon>Paenibacillus</taxon>
    </lineage>
</organism>
<dbReference type="SUPFAM" id="SSF52540">
    <property type="entry name" value="P-loop containing nucleoside triphosphate hydrolases"/>
    <property type="match status" value="1"/>
</dbReference>
<name>A0A927CRJ9_9BACL</name>
<keyword evidence="2" id="KW-1185">Reference proteome</keyword>
<comment type="caution">
    <text evidence="1">The sequence shown here is derived from an EMBL/GenBank/DDBJ whole genome shotgun (WGS) entry which is preliminary data.</text>
</comment>
<evidence type="ECO:0000313" key="2">
    <source>
        <dbReference type="Proteomes" id="UP000632125"/>
    </source>
</evidence>
<sequence>MNGAASPLVAFIGTTPNIGTTAAAFAAAFRMAEMSGRPVGYLCLNLKSAKIHRYIGVDEPAVTLDKLRPDLRSGTLTAEMLRRAAHPVEGMPNLQVLFGNLMRDQAEYFTPEEADYLLSAAEQAFALVVLDVGAYWDNAATICSVRRASSRVLVTTPSLSHFQEDGRRWIGQVSPLFGVTPEQYDLITINGPWRNGGYQMKHICKELGASQLGQFQLSEPIFSQLDNGAYAGWLRADAAGKNAMQEPAKALMQRHGLRGRPALAVQPWYRKLLVHRNGTSS</sequence>
<dbReference type="RefSeq" id="WP_190864249.1">
    <property type="nucleotide sequence ID" value="NZ_JACXIY010000025.1"/>
</dbReference>
<reference evidence="1" key="1">
    <citation type="submission" date="2020-09" db="EMBL/GenBank/DDBJ databases">
        <title>A novel bacterium of genus Paenibacillus, isolated from South China Sea.</title>
        <authorList>
            <person name="Huang H."/>
            <person name="Mo K."/>
            <person name="Hu Y."/>
        </authorList>
    </citation>
    <scope>NUCLEOTIDE SEQUENCE</scope>
    <source>
        <strain evidence="1">IB182493</strain>
    </source>
</reference>
<accession>A0A927CRJ9</accession>
<protein>
    <submittedName>
        <fullName evidence="1">Uncharacterized protein</fullName>
    </submittedName>
</protein>
<dbReference type="AlphaFoldDB" id="A0A927CRJ9"/>
<dbReference type="EMBL" id="JACXIY010000025">
    <property type="protein sequence ID" value="MBD2870921.1"/>
    <property type="molecule type" value="Genomic_DNA"/>
</dbReference>
<dbReference type="Proteomes" id="UP000632125">
    <property type="component" value="Unassembled WGS sequence"/>
</dbReference>